<dbReference type="EMBL" id="MJBR01000007">
    <property type="protein sequence ID" value="OEY73366.1"/>
    <property type="molecule type" value="Genomic_DNA"/>
</dbReference>
<dbReference type="Pfam" id="PF05724">
    <property type="entry name" value="TPMT"/>
    <property type="match status" value="1"/>
</dbReference>
<dbReference type="RefSeq" id="WP_070053383.1">
    <property type="nucleotide sequence ID" value="NZ_LKTR01000009.1"/>
</dbReference>
<organism evidence="6 8">
    <name type="scientific">Salegentibacter salarius</name>
    <dbReference type="NCBI Taxonomy" id="435906"/>
    <lineage>
        <taxon>Bacteria</taxon>
        <taxon>Pseudomonadati</taxon>
        <taxon>Bacteroidota</taxon>
        <taxon>Flavobacteriia</taxon>
        <taxon>Flavobacteriales</taxon>
        <taxon>Flavobacteriaceae</taxon>
        <taxon>Salegentibacter</taxon>
    </lineage>
</organism>
<name>A0A2N0TZX8_9FLAO</name>
<keyword evidence="2 6" id="KW-0489">Methyltransferase</keyword>
<dbReference type="PANTHER" id="PTHR32183:SF6">
    <property type="entry name" value="CYSTEINE SULFINATE DESULFINASE_CYSTEINE DESULFURASE AND RELATED ENZYMES"/>
    <property type="match status" value="1"/>
</dbReference>
<proteinExistence type="predicted"/>
<dbReference type="GO" id="GO:0032259">
    <property type="term" value="P:methylation"/>
    <property type="evidence" value="ECO:0007669"/>
    <property type="project" value="UniProtKB-KW"/>
</dbReference>
<protein>
    <submittedName>
        <fullName evidence="6">SAM-dependent methyltransferase</fullName>
    </submittedName>
</protein>
<evidence type="ECO:0000256" key="4">
    <source>
        <dbReference type="ARBA" id="ARBA00022691"/>
    </source>
</evidence>
<dbReference type="AlphaFoldDB" id="A0A2N0TZX8"/>
<evidence type="ECO:0000256" key="1">
    <source>
        <dbReference type="ARBA" id="ARBA00022553"/>
    </source>
</evidence>
<evidence type="ECO:0000256" key="3">
    <source>
        <dbReference type="ARBA" id="ARBA00022679"/>
    </source>
</evidence>
<dbReference type="PANTHER" id="PTHR32183">
    <property type="match status" value="1"/>
</dbReference>
<reference evidence="6 8" key="1">
    <citation type="submission" date="2015-10" db="EMBL/GenBank/DDBJ databases">
        <title>Draft genome sequence of Salegentibacter salinarum KCTC 12975.</title>
        <authorList>
            <person name="Lin W."/>
            <person name="Zheng Q."/>
        </authorList>
    </citation>
    <scope>NUCLEOTIDE SEQUENCE [LARGE SCALE GENOMIC DNA]</scope>
    <source>
        <strain evidence="6 8">KCTC 12974</strain>
    </source>
</reference>
<evidence type="ECO:0000256" key="2">
    <source>
        <dbReference type="ARBA" id="ARBA00022603"/>
    </source>
</evidence>
<sequence length="197" mass="22965">MTSNRSFSNEFWSQRYEQNQTGWDIGEISRPLKAYIDQLEDKNLKILIPGAGNAYEAEYLFKQGFKNVYVADISEKPLQNLIARVPTFPENQLLNINFFEIEDKFDLILEQTFFCALPIDSRKNYALKTAELLKQNALLSGLLFSFPLTEDGPPFGGSKEEYLTYFSPYFEIEILETCYNSIKPRQGNELFFKFRKK</sequence>
<keyword evidence="3 6" id="KW-0808">Transferase</keyword>
<dbReference type="SUPFAM" id="SSF53335">
    <property type="entry name" value="S-adenosyl-L-methionine-dependent methyltransferases"/>
    <property type="match status" value="1"/>
</dbReference>
<evidence type="ECO:0000313" key="5">
    <source>
        <dbReference type="EMBL" id="OEY73366.1"/>
    </source>
</evidence>
<dbReference type="InterPro" id="IPR029063">
    <property type="entry name" value="SAM-dependent_MTases_sf"/>
</dbReference>
<dbReference type="GO" id="GO:0008757">
    <property type="term" value="F:S-adenosylmethionine-dependent methyltransferase activity"/>
    <property type="evidence" value="ECO:0007669"/>
    <property type="project" value="InterPro"/>
</dbReference>
<dbReference type="OrthoDB" id="9778208at2"/>
<gene>
    <name evidence="6" type="ORF">APR40_09355</name>
    <name evidence="5" type="ORF">BHS39_09370</name>
</gene>
<evidence type="ECO:0000313" key="7">
    <source>
        <dbReference type="Proteomes" id="UP000176009"/>
    </source>
</evidence>
<evidence type="ECO:0000313" key="8">
    <source>
        <dbReference type="Proteomes" id="UP000232533"/>
    </source>
</evidence>
<dbReference type="Proteomes" id="UP000232533">
    <property type="component" value="Unassembled WGS sequence"/>
</dbReference>
<dbReference type="PROSITE" id="PS51585">
    <property type="entry name" value="SAM_MT_TPMT"/>
    <property type="match status" value="1"/>
</dbReference>
<keyword evidence="7" id="KW-1185">Reference proteome</keyword>
<keyword evidence="4" id="KW-0949">S-adenosyl-L-methionine</keyword>
<keyword evidence="1" id="KW-0597">Phosphoprotein</keyword>
<evidence type="ECO:0000313" key="6">
    <source>
        <dbReference type="EMBL" id="PKD20287.1"/>
    </source>
</evidence>
<dbReference type="EMBL" id="LKTR01000009">
    <property type="protein sequence ID" value="PKD20287.1"/>
    <property type="molecule type" value="Genomic_DNA"/>
</dbReference>
<accession>A0A2N0TZX8</accession>
<dbReference type="InterPro" id="IPR008854">
    <property type="entry name" value="TPMT"/>
</dbReference>
<dbReference type="Gene3D" id="3.40.50.150">
    <property type="entry name" value="Vaccinia Virus protein VP39"/>
    <property type="match status" value="1"/>
</dbReference>
<comment type="caution">
    <text evidence="6">The sequence shown here is derived from an EMBL/GenBank/DDBJ whole genome shotgun (WGS) entry which is preliminary data.</text>
</comment>
<reference evidence="5 7" key="2">
    <citation type="submission" date="2016-09" db="EMBL/GenBank/DDBJ databases">
        <title>Genome Sequence of Salegentibacter salarius,Isolated from a Marine Solar Saltern of the Yellow Sea in South Korea.</title>
        <authorList>
            <person name="Zheng Q."/>
            <person name="Liu Y."/>
        </authorList>
    </citation>
    <scope>NUCLEOTIDE SEQUENCE [LARGE SCALE GENOMIC DNA]</scope>
    <source>
        <strain evidence="5 7">KCTC 12974</strain>
    </source>
</reference>
<dbReference type="Proteomes" id="UP000176009">
    <property type="component" value="Unassembled WGS sequence"/>
</dbReference>